<evidence type="ECO:0000259" key="2">
    <source>
        <dbReference type="PROSITE" id="PS50987"/>
    </source>
</evidence>
<dbReference type="NCBIfam" id="NF033788">
    <property type="entry name" value="HTH_metalloreg"/>
    <property type="match status" value="1"/>
</dbReference>
<dbReference type="Pfam" id="PF12840">
    <property type="entry name" value="HTH_20"/>
    <property type="match status" value="1"/>
</dbReference>
<dbReference type="PANTHER" id="PTHR38600:SF1">
    <property type="entry name" value="TRANSCRIPTIONAL REGULATORY PROTEIN"/>
    <property type="match status" value="1"/>
</dbReference>
<sequence length="122" mass="14140">MAPDQVDVVFAALANPTRRELLGRLLTTNGQPVQQLAAHFSMTRPSVSEHLRVLRHAGLVTCEQVGRQRFYRLDHDALYPVQEWLRPYERFWRDRLRSMSELLDAETEDGPESCEDDDDTND</sequence>
<proteinExistence type="predicted"/>
<keyword evidence="4" id="KW-1185">Reference proteome</keyword>
<dbReference type="PANTHER" id="PTHR38600">
    <property type="entry name" value="TRANSCRIPTIONAL REGULATORY PROTEIN"/>
    <property type="match status" value="1"/>
</dbReference>
<dbReference type="InterPro" id="IPR036390">
    <property type="entry name" value="WH_DNA-bd_sf"/>
</dbReference>
<dbReference type="GO" id="GO:0003700">
    <property type="term" value="F:DNA-binding transcription factor activity"/>
    <property type="evidence" value="ECO:0007669"/>
    <property type="project" value="InterPro"/>
</dbReference>
<feature type="region of interest" description="Disordered" evidence="1">
    <location>
        <begin position="102"/>
        <end position="122"/>
    </location>
</feature>
<organism evidence="3 4">
    <name type="scientific">Micromonospora yangpuensis</name>
    <dbReference type="NCBI Taxonomy" id="683228"/>
    <lineage>
        <taxon>Bacteria</taxon>
        <taxon>Bacillati</taxon>
        <taxon>Actinomycetota</taxon>
        <taxon>Actinomycetes</taxon>
        <taxon>Micromonosporales</taxon>
        <taxon>Micromonosporaceae</taxon>
        <taxon>Micromonospora</taxon>
    </lineage>
</organism>
<keyword evidence="3" id="KW-0238">DNA-binding</keyword>
<dbReference type="CDD" id="cd00090">
    <property type="entry name" value="HTH_ARSR"/>
    <property type="match status" value="1"/>
</dbReference>
<dbReference type="PRINTS" id="PR00778">
    <property type="entry name" value="HTHARSR"/>
</dbReference>
<dbReference type="Gene3D" id="1.10.10.10">
    <property type="entry name" value="Winged helix-like DNA-binding domain superfamily/Winged helix DNA-binding domain"/>
    <property type="match status" value="1"/>
</dbReference>
<gene>
    <name evidence="3" type="ORF">GA0070617_3581</name>
</gene>
<dbReference type="AlphaFoldDB" id="A0A1C6UUB0"/>
<dbReference type="InterPro" id="IPR001845">
    <property type="entry name" value="HTH_ArsR_DNA-bd_dom"/>
</dbReference>
<name>A0A1C6UUB0_9ACTN</name>
<dbReference type="RefSeq" id="WP_091439384.1">
    <property type="nucleotide sequence ID" value="NZ_BMMJ01000013.1"/>
</dbReference>
<evidence type="ECO:0000313" key="3">
    <source>
        <dbReference type="EMBL" id="SCL57632.1"/>
    </source>
</evidence>
<dbReference type="PROSITE" id="PS50987">
    <property type="entry name" value="HTH_ARSR_2"/>
    <property type="match status" value="1"/>
</dbReference>
<accession>A0A1C6UUB0</accession>
<dbReference type="InterPro" id="IPR036388">
    <property type="entry name" value="WH-like_DNA-bd_sf"/>
</dbReference>
<dbReference type="STRING" id="683228.GA0070617_3581"/>
<dbReference type="SMART" id="SM00418">
    <property type="entry name" value="HTH_ARSR"/>
    <property type="match status" value="1"/>
</dbReference>
<evidence type="ECO:0000313" key="4">
    <source>
        <dbReference type="Proteomes" id="UP000198937"/>
    </source>
</evidence>
<feature type="domain" description="HTH arsR-type" evidence="2">
    <location>
        <begin position="1"/>
        <end position="93"/>
    </location>
</feature>
<dbReference type="SUPFAM" id="SSF46785">
    <property type="entry name" value="Winged helix' DNA-binding domain"/>
    <property type="match status" value="1"/>
</dbReference>
<dbReference type="Proteomes" id="UP000198937">
    <property type="component" value="Unassembled WGS sequence"/>
</dbReference>
<reference evidence="3 4" key="1">
    <citation type="submission" date="2016-06" db="EMBL/GenBank/DDBJ databases">
        <authorList>
            <person name="Kjaerup R.B."/>
            <person name="Dalgaard T.S."/>
            <person name="Juul-Madsen H.R."/>
        </authorList>
    </citation>
    <scope>NUCLEOTIDE SEQUENCE [LARGE SCALE GENOMIC DNA]</scope>
    <source>
        <strain evidence="3 4">DSM 45577</strain>
    </source>
</reference>
<dbReference type="OrthoDB" id="9806976at2"/>
<dbReference type="EMBL" id="FMIA01000002">
    <property type="protein sequence ID" value="SCL57632.1"/>
    <property type="molecule type" value="Genomic_DNA"/>
</dbReference>
<protein>
    <submittedName>
        <fullName evidence="3">DNA-binding transcriptional regulator, ArsR family</fullName>
    </submittedName>
</protein>
<dbReference type="InterPro" id="IPR011991">
    <property type="entry name" value="ArsR-like_HTH"/>
</dbReference>
<feature type="compositionally biased region" description="Acidic residues" evidence="1">
    <location>
        <begin position="103"/>
        <end position="122"/>
    </location>
</feature>
<dbReference type="GO" id="GO:0003677">
    <property type="term" value="F:DNA binding"/>
    <property type="evidence" value="ECO:0007669"/>
    <property type="project" value="UniProtKB-KW"/>
</dbReference>
<evidence type="ECO:0000256" key="1">
    <source>
        <dbReference type="SAM" id="MobiDB-lite"/>
    </source>
</evidence>